<name>A0A8J6NE50_9BACT</name>
<dbReference type="AlphaFoldDB" id="A0A8J6NE50"/>
<proteinExistence type="predicted"/>
<evidence type="ECO:0000313" key="2">
    <source>
        <dbReference type="Proteomes" id="UP000614424"/>
    </source>
</evidence>
<evidence type="ECO:0000313" key="1">
    <source>
        <dbReference type="EMBL" id="MBC8317822.1"/>
    </source>
</evidence>
<comment type="caution">
    <text evidence="1">The sequence shown here is derived from an EMBL/GenBank/DDBJ whole genome shotgun (WGS) entry which is preliminary data.</text>
</comment>
<dbReference type="Proteomes" id="UP000614424">
    <property type="component" value="Unassembled WGS sequence"/>
</dbReference>
<dbReference type="EMBL" id="JACNJZ010000108">
    <property type="protein sequence ID" value="MBC8317822.1"/>
    <property type="molecule type" value="Genomic_DNA"/>
</dbReference>
<organism evidence="1 2">
    <name type="scientific">Candidatus Desulfobia pelagia</name>
    <dbReference type="NCBI Taxonomy" id="2841692"/>
    <lineage>
        <taxon>Bacteria</taxon>
        <taxon>Pseudomonadati</taxon>
        <taxon>Thermodesulfobacteriota</taxon>
        <taxon>Desulfobulbia</taxon>
        <taxon>Desulfobulbales</taxon>
        <taxon>Desulfobulbaceae</taxon>
        <taxon>Candidatus Desulfobia</taxon>
    </lineage>
</organism>
<protein>
    <submittedName>
        <fullName evidence="1">Uncharacterized protein</fullName>
    </submittedName>
</protein>
<gene>
    <name evidence="1" type="ORF">H8E41_07930</name>
</gene>
<reference evidence="1 2" key="1">
    <citation type="submission" date="2020-08" db="EMBL/GenBank/DDBJ databases">
        <title>Bridging the membrane lipid divide: bacteria of the FCB group superphylum have the potential to synthesize archaeal ether lipids.</title>
        <authorList>
            <person name="Villanueva L."/>
            <person name="Von Meijenfeldt F.A.B."/>
            <person name="Westbye A.B."/>
            <person name="Yadav S."/>
            <person name="Hopmans E.C."/>
            <person name="Dutilh B.E."/>
            <person name="Sinninghe Damste J.S."/>
        </authorList>
    </citation>
    <scope>NUCLEOTIDE SEQUENCE [LARGE SCALE GENOMIC DNA]</scope>
    <source>
        <strain evidence="1">NIOZ-UU47</strain>
    </source>
</reference>
<accession>A0A8J6NE50</accession>
<sequence length="65" mass="7636">MKTADDIWEDIGSLSEDEMFHVMTKLFDMYDTDLKRDPSNNEALNFFKNLDNVISQTSQCNSNRR</sequence>